<keyword evidence="5" id="KW-1185">Reference proteome</keyword>
<dbReference type="InterPro" id="IPR006860">
    <property type="entry name" value="FecR"/>
</dbReference>
<accession>A0A6N8L4A6</accession>
<evidence type="ECO:0000259" key="2">
    <source>
        <dbReference type="Pfam" id="PF04773"/>
    </source>
</evidence>
<reference evidence="4 5" key="1">
    <citation type="submission" date="2019-12" db="EMBL/GenBank/DDBJ databases">
        <authorList>
            <person name="Dong K."/>
        </authorList>
    </citation>
    <scope>NUCLEOTIDE SEQUENCE [LARGE SCALE GENOMIC DNA]</scope>
    <source>
        <strain evidence="4 5">JCM 31225</strain>
    </source>
</reference>
<keyword evidence="1" id="KW-0812">Transmembrane</keyword>
<dbReference type="AlphaFoldDB" id="A0A6N8L4A6"/>
<dbReference type="Pfam" id="PF16344">
    <property type="entry name" value="FecR_C"/>
    <property type="match status" value="1"/>
</dbReference>
<protein>
    <submittedName>
        <fullName evidence="4">DUF4974 domain-containing protein</fullName>
    </submittedName>
</protein>
<feature type="transmembrane region" description="Helical" evidence="1">
    <location>
        <begin position="90"/>
        <end position="109"/>
    </location>
</feature>
<feature type="domain" description="FecR protein" evidence="2">
    <location>
        <begin position="182"/>
        <end position="273"/>
    </location>
</feature>
<dbReference type="InterPro" id="IPR032508">
    <property type="entry name" value="FecR_C"/>
</dbReference>
<evidence type="ECO:0000313" key="4">
    <source>
        <dbReference type="EMBL" id="MVZ63924.1"/>
    </source>
</evidence>
<keyword evidence="1" id="KW-0472">Membrane</keyword>
<sequence>MDSIKRISFLLKKHQLNQLSTAEREELNRWAMEDPANKMLLDEFTPSTDVNLHSLLQEKDQSQILMPSFESVLAKLPAEPKPIHLRLNKALFIAAASLILLLGTVILIHQQQHHQFAETLSMMSPKTAPGNYRALLRSDKGDVYELHDKDGITVKEGFLSFGNQQINTSSLAKAEQLSLFVPKGGTYQIELEDGSKIWLNADSKLVFPSHFAAEQRKVYLEGEAYFEVSKDKTRPFIVVHKQQEITVLGTAFNLKAYPEDKAVYTTLYEGKVQVFDQHHAAKVFLLPGEQSILTSNHDLEKRKANGLEAKAWREGLFSFQNTNFEEVIKQVARWYNVDVKFNGPIPIANFSGEVSRNVSFDIMLEFLKGSGINLQLDQGTLIINESMEK</sequence>
<keyword evidence="1" id="KW-1133">Transmembrane helix</keyword>
<gene>
    <name evidence="4" type="ORF">GQF63_18025</name>
</gene>
<dbReference type="EMBL" id="WSQA01000017">
    <property type="protein sequence ID" value="MVZ63924.1"/>
    <property type="molecule type" value="Genomic_DNA"/>
</dbReference>
<dbReference type="GO" id="GO:0016989">
    <property type="term" value="F:sigma factor antagonist activity"/>
    <property type="evidence" value="ECO:0007669"/>
    <property type="project" value="TreeGrafter"/>
</dbReference>
<dbReference type="Gene3D" id="2.60.120.1440">
    <property type="match status" value="1"/>
</dbReference>
<proteinExistence type="predicted"/>
<feature type="domain" description="Protein FecR C-terminal" evidence="3">
    <location>
        <begin position="317"/>
        <end position="375"/>
    </location>
</feature>
<evidence type="ECO:0000259" key="3">
    <source>
        <dbReference type="Pfam" id="PF16344"/>
    </source>
</evidence>
<evidence type="ECO:0000313" key="5">
    <source>
        <dbReference type="Proteomes" id="UP000435036"/>
    </source>
</evidence>
<dbReference type="OrthoDB" id="1099963at2"/>
<evidence type="ECO:0000256" key="1">
    <source>
        <dbReference type="SAM" id="Phobius"/>
    </source>
</evidence>
<dbReference type="Proteomes" id="UP000435036">
    <property type="component" value="Unassembled WGS sequence"/>
</dbReference>
<dbReference type="InterPro" id="IPR012373">
    <property type="entry name" value="Ferrdict_sens_TM"/>
</dbReference>
<dbReference type="PANTHER" id="PTHR30273">
    <property type="entry name" value="PERIPLASMIC SIGNAL SENSOR AND SIGMA FACTOR ACTIVATOR FECR-RELATED"/>
    <property type="match status" value="1"/>
</dbReference>
<dbReference type="Pfam" id="PF04773">
    <property type="entry name" value="FecR"/>
    <property type="match status" value="1"/>
</dbReference>
<comment type="caution">
    <text evidence="4">The sequence shown here is derived from an EMBL/GenBank/DDBJ whole genome shotgun (WGS) entry which is preliminary data.</text>
</comment>
<dbReference type="RefSeq" id="WP_160370642.1">
    <property type="nucleotide sequence ID" value="NZ_WSQA01000017.1"/>
</dbReference>
<name>A0A6N8L4A6_9SPHI</name>
<dbReference type="FunFam" id="2.60.120.1440:FF:000001">
    <property type="entry name" value="Putative anti-sigma factor"/>
    <property type="match status" value="1"/>
</dbReference>
<dbReference type="PANTHER" id="PTHR30273:SF2">
    <property type="entry name" value="PROTEIN FECR"/>
    <property type="match status" value="1"/>
</dbReference>
<dbReference type="Gene3D" id="3.55.50.30">
    <property type="match status" value="1"/>
</dbReference>
<organism evidence="4 5">
    <name type="scientific">Sphingobacterium humi</name>
    <dbReference type="NCBI Taxonomy" id="1796905"/>
    <lineage>
        <taxon>Bacteria</taxon>
        <taxon>Pseudomonadati</taxon>
        <taxon>Bacteroidota</taxon>
        <taxon>Sphingobacteriia</taxon>
        <taxon>Sphingobacteriales</taxon>
        <taxon>Sphingobacteriaceae</taxon>
        <taxon>Sphingobacterium</taxon>
    </lineage>
</organism>